<dbReference type="PIRSF" id="PIRSF005962">
    <property type="entry name" value="Pept_M20D_amidohydro"/>
    <property type="match status" value="1"/>
</dbReference>
<proteinExistence type="predicted"/>
<keyword evidence="3" id="KW-1185">Reference proteome</keyword>
<evidence type="ECO:0000313" key="2">
    <source>
        <dbReference type="EMBL" id="GAA5132844.1"/>
    </source>
</evidence>
<dbReference type="Pfam" id="PF01546">
    <property type="entry name" value="Peptidase_M20"/>
    <property type="match status" value="1"/>
</dbReference>
<protein>
    <submittedName>
        <fullName evidence="2">M20 family metallopeptidase</fullName>
    </submittedName>
</protein>
<dbReference type="NCBIfam" id="TIGR01891">
    <property type="entry name" value="amidohydrolases"/>
    <property type="match status" value="1"/>
</dbReference>
<dbReference type="Proteomes" id="UP001500804">
    <property type="component" value="Unassembled WGS sequence"/>
</dbReference>
<dbReference type="PANTHER" id="PTHR11014:SF63">
    <property type="entry name" value="METALLOPEPTIDASE, PUTATIVE (AFU_ORTHOLOGUE AFUA_6G09600)-RELATED"/>
    <property type="match status" value="1"/>
</dbReference>
<dbReference type="SUPFAM" id="SSF53187">
    <property type="entry name" value="Zn-dependent exopeptidases"/>
    <property type="match status" value="1"/>
</dbReference>
<dbReference type="InterPro" id="IPR002933">
    <property type="entry name" value="Peptidase_M20"/>
</dbReference>
<dbReference type="InterPro" id="IPR011650">
    <property type="entry name" value="Peptidase_M20_dimer"/>
</dbReference>
<dbReference type="Gene3D" id="3.40.630.10">
    <property type="entry name" value="Zn peptidases"/>
    <property type="match status" value="1"/>
</dbReference>
<organism evidence="2 3">
    <name type="scientific">Pseudonocardia adelaidensis</name>
    <dbReference type="NCBI Taxonomy" id="648754"/>
    <lineage>
        <taxon>Bacteria</taxon>
        <taxon>Bacillati</taxon>
        <taxon>Actinomycetota</taxon>
        <taxon>Actinomycetes</taxon>
        <taxon>Pseudonocardiales</taxon>
        <taxon>Pseudonocardiaceae</taxon>
        <taxon>Pseudonocardia</taxon>
    </lineage>
</organism>
<dbReference type="PANTHER" id="PTHR11014">
    <property type="entry name" value="PEPTIDASE M20 FAMILY MEMBER"/>
    <property type="match status" value="1"/>
</dbReference>
<feature type="domain" description="Peptidase M20 dimerisation" evidence="1">
    <location>
        <begin position="193"/>
        <end position="284"/>
    </location>
</feature>
<sequence>MRRLRRVSVLEDAREIAPELTRWRRELHAHPEVGLRLPRTQGAVLAALDGLPLEIGTGTAATSVTAVLRGAGDGPPVLLRADMDAIPVQELTGLPYASSVPGVMHACGHDLHTAMLLGAAHLLAARRAELPGDVVLMFQPGEEGWEGARTMIEEGVLDAAGPRVAAAFGMHVFSTLPQRFHTRRGAVLASSSALEVTVHGEGGHASAPHLARDPVLVVAEMVQALTLVTRRTDVFDPVVLTVTVLHGGARRNIIPASAGFEATVRTFSDATATRVGDEARRLLDGLATAHGVEVDARFVRERPATVSDADEVSFVEQTVRDALGEEWLRPLEHPFTGAEDFSRVLAEVPGAFVALGALPDGADPARAAFNHSGHAVFDEAVLPLGAALHAEIALRRSGRPGLARNPEDQR</sequence>
<reference evidence="3" key="1">
    <citation type="journal article" date="2019" name="Int. J. Syst. Evol. Microbiol.">
        <title>The Global Catalogue of Microorganisms (GCM) 10K type strain sequencing project: providing services to taxonomists for standard genome sequencing and annotation.</title>
        <authorList>
            <consortium name="The Broad Institute Genomics Platform"/>
            <consortium name="The Broad Institute Genome Sequencing Center for Infectious Disease"/>
            <person name="Wu L."/>
            <person name="Ma J."/>
        </authorList>
    </citation>
    <scope>NUCLEOTIDE SEQUENCE [LARGE SCALE GENOMIC DNA]</scope>
    <source>
        <strain evidence="3">JCM 18302</strain>
    </source>
</reference>
<evidence type="ECO:0000313" key="3">
    <source>
        <dbReference type="Proteomes" id="UP001500804"/>
    </source>
</evidence>
<name>A0ABP9NV13_9PSEU</name>
<dbReference type="InterPro" id="IPR017439">
    <property type="entry name" value="Amidohydrolase"/>
</dbReference>
<comment type="caution">
    <text evidence="2">The sequence shown here is derived from an EMBL/GenBank/DDBJ whole genome shotgun (WGS) entry which is preliminary data.</text>
</comment>
<dbReference type="CDD" id="cd03886">
    <property type="entry name" value="M20_Acy1"/>
    <property type="match status" value="1"/>
</dbReference>
<dbReference type="Pfam" id="PF07687">
    <property type="entry name" value="M20_dimer"/>
    <property type="match status" value="1"/>
</dbReference>
<dbReference type="InterPro" id="IPR036264">
    <property type="entry name" value="Bact_exopeptidase_dim_dom"/>
</dbReference>
<dbReference type="EMBL" id="BAABJO010000026">
    <property type="protein sequence ID" value="GAA5132844.1"/>
    <property type="molecule type" value="Genomic_DNA"/>
</dbReference>
<dbReference type="SUPFAM" id="SSF55031">
    <property type="entry name" value="Bacterial exopeptidase dimerisation domain"/>
    <property type="match status" value="1"/>
</dbReference>
<accession>A0ABP9NV13</accession>
<evidence type="ECO:0000259" key="1">
    <source>
        <dbReference type="Pfam" id="PF07687"/>
    </source>
</evidence>
<gene>
    <name evidence="2" type="ORF">GCM10023320_58120</name>
</gene>
<dbReference type="Gene3D" id="3.30.70.360">
    <property type="match status" value="1"/>
</dbReference>